<dbReference type="SUPFAM" id="SSF55008">
    <property type="entry name" value="HMA, heavy metal-associated domain"/>
    <property type="match status" value="1"/>
</dbReference>
<evidence type="ECO:0000256" key="1">
    <source>
        <dbReference type="ARBA" id="ARBA00022723"/>
    </source>
</evidence>
<keyword evidence="4" id="KW-1185">Reference proteome</keyword>
<dbReference type="PROSITE" id="PS50846">
    <property type="entry name" value="HMA_2"/>
    <property type="match status" value="1"/>
</dbReference>
<dbReference type="GeneID" id="60589610"/>
<dbReference type="Pfam" id="PF00403">
    <property type="entry name" value="HMA"/>
    <property type="match status" value="1"/>
</dbReference>
<evidence type="ECO:0000259" key="2">
    <source>
        <dbReference type="PROSITE" id="PS50846"/>
    </source>
</evidence>
<dbReference type="RefSeq" id="WP_198060663.1">
    <property type="nucleotide sequence ID" value="NZ_CP065856.1"/>
</dbReference>
<reference evidence="3 4" key="1">
    <citation type="submission" date="2020-12" db="EMBL/GenBank/DDBJ databases">
        <title>Halosimplex halophilum sp. nov. and Halosimplex salinum sp. nov., two new members of the genus Halosimplex.</title>
        <authorList>
            <person name="Cui H.L."/>
        </authorList>
    </citation>
    <scope>NUCLEOTIDE SEQUENCE [LARGE SCALE GENOMIC DNA]</scope>
    <source>
        <strain evidence="3 4">YGH94</strain>
    </source>
</reference>
<organism evidence="3 4">
    <name type="scientific">Halosimplex litoreum</name>
    <dbReference type="NCBI Taxonomy" id="1198301"/>
    <lineage>
        <taxon>Archaea</taxon>
        <taxon>Methanobacteriati</taxon>
        <taxon>Methanobacteriota</taxon>
        <taxon>Stenosarchaea group</taxon>
        <taxon>Halobacteria</taxon>
        <taxon>Halobacteriales</taxon>
        <taxon>Haloarculaceae</taxon>
        <taxon>Halosimplex</taxon>
    </lineage>
</organism>
<dbReference type="AlphaFoldDB" id="A0A7T3FWB1"/>
<dbReference type="Gene3D" id="3.30.70.100">
    <property type="match status" value="1"/>
</dbReference>
<dbReference type="PANTHER" id="PTHR22814:SF287">
    <property type="entry name" value="COPPER TRANSPORT PROTEIN ATX1"/>
    <property type="match status" value="1"/>
</dbReference>
<sequence length="65" mass="6439">MTQELTVTGMSCGGCEQSVEDALEGVAGVESATADREAESATVDGEADPDDLVAAVEAAGYEASA</sequence>
<dbReference type="InterPro" id="IPR006121">
    <property type="entry name" value="HMA_dom"/>
</dbReference>
<feature type="domain" description="HMA" evidence="2">
    <location>
        <begin position="1"/>
        <end position="64"/>
    </location>
</feature>
<proteinExistence type="predicted"/>
<gene>
    <name evidence="3" type="ORF">I7X12_13915</name>
</gene>
<evidence type="ECO:0000313" key="4">
    <source>
        <dbReference type="Proteomes" id="UP000595001"/>
    </source>
</evidence>
<name>A0A7T3FWB1_9EURY</name>
<dbReference type="Proteomes" id="UP000595001">
    <property type="component" value="Chromosome"/>
</dbReference>
<dbReference type="PANTHER" id="PTHR22814">
    <property type="entry name" value="COPPER TRANSPORT PROTEIN ATOX1-RELATED"/>
    <property type="match status" value="1"/>
</dbReference>
<dbReference type="EMBL" id="CP065856">
    <property type="protein sequence ID" value="QPV61841.1"/>
    <property type="molecule type" value="Genomic_DNA"/>
</dbReference>
<accession>A0A7T3FWB1</accession>
<protein>
    <submittedName>
        <fullName evidence="3">Heavy-metal-associated domain-containing protein</fullName>
    </submittedName>
</protein>
<keyword evidence="1" id="KW-0479">Metal-binding</keyword>
<evidence type="ECO:0000313" key="3">
    <source>
        <dbReference type="EMBL" id="QPV61841.1"/>
    </source>
</evidence>
<dbReference type="InterPro" id="IPR036163">
    <property type="entry name" value="HMA_dom_sf"/>
</dbReference>
<dbReference type="KEGG" id="hlt:I7X12_13915"/>
<dbReference type="OrthoDB" id="44171at2157"/>
<dbReference type="GO" id="GO:0046872">
    <property type="term" value="F:metal ion binding"/>
    <property type="evidence" value="ECO:0007669"/>
    <property type="project" value="UniProtKB-KW"/>
</dbReference>
<dbReference type="CDD" id="cd00371">
    <property type="entry name" value="HMA"/>
    <property type="match status" value="1"/>
</dbReference>